<proteinExistence type="inferred from homology"/>
<feature type="domain" description="Sulfotransferase" evidence="5">
    <location>
        <begin position="5"/>
        <end position="174"/>
    </location>
</feature>
<comment type="similarity">
    <text evidence="1 4">Belongs to the sulfotransferase 1 family.</text>
</comment>
<name>A0A6J2E125_ZALCA</name>
<evidence type="ECO:0000313" key="7">
    <source>
        <dbReference type="RefSeq" id="XP_027459838.1"/>
    </source>
</evidence>
<organism evidence="6 7">
    <name type="scientific">Zalophus californianus</name>
    <name type="common">California sealion</name>
    <dbReference type="NCBI Taxonomy" id="9704"/>
    <lineage>
        <taxon>Eukaryota</taxon>
        <taxon>Metazoa</taxon>
        <taxon>Chordata</taxon>
        <taxon>Craniata</taxon>
        <taxon>Vertebrata</taxon>
        <taxon>Euteleostomi</taxon>
        <taxon>Mammalia</taxon>
        <taxon>Eutheria</taxon>
        <taxon>Laurasiatheria</taxon>
        <taxon>Carnivora</taxon>
        <taxon>Caniformia</taxon>
        <taxon>Pinnipedia</taxon>
        <taxon>Otariidae</taxon>
        <taxon>Zalophus</taxon>
    </lineage>
</organism>
<dbReference type="EC" id="2.8.2.-" evidence="4"/>
<evidence type="ECO:0000256" key="2">
    <source>
        <dbReference type="ARBA" id="ARBA00022679"/>
    </source>
</evidence>
<evidence type="ECO:0000256" key="4">
    <source>
        <dbReference type="RuleBase" id="RU361155"/>
    </source>
</evidence>
<evidence type="ECO:0000256" key="3">
    <source>
        <dbReference type="ARBA" id="ARBA00048219"/>
    </source>
</evidence>
<dbReference type="GeneID" id="113927868"/>
<dbReference type="InterPro" id="IPR027417">
    <property type="entry name" value="P-loop_NTPase"/>
</dbReference>
<protein>
    <recommendedName>
        <fullName evidence="4">Sulfotransferase</fullName>
        <ecNumber evidence="4">2.8.2.-</ecNumber>
    </recommendedName>
</protein>
<dbReference type="AlphaFoldDB" id="A0A6J2E125"/>
<accession>A0A6J2E125</accession>
<comment type="catalytic activity">
    <reaction evidence="3">
        <text>4-ethylphenol + 3'-phosphoadenylyl sulfate = 4-ethylphenyl sulfate + adenosine 3',5'-bisphosphate + H(+)</text>
        <dbReference type="Rhea" id="RHEA:70607"/>
        <dbReference type="ChEBI" id="CHEBI:15378"/>
        <dbReference type="ChEBI" id="CHEBI:49584"/>
        <dbReference type="ChEBI" id="CHEBI:58339"/>
        <dbReference type="ChEBI" id="CHEBI:58343"/>
        <dbReference type="ChEBI" id="CHEBI:133681"/>
    </reaction>
    <physiologicalReaction direction="left-to-right" evidence="3">
        <dbReference type="Rhea" id="RHEA:70608"/>
    </physiologicalReaction>
</comment>
<dbReference type="SUPFAM" id="SSF52540">
    <property type="entry name" value="P-loop containing nucleoside triphosphate hydrolases"/>
    <property type="match status" value="1"/>
</dbReference>
<dbReference type="OrthoDB" id="205623at2759"/>
<keyword evidence="2 4" id="KW-0808">Transferase</keyword>
<evidence type="ECO:0000313" key="6">
    <source>
        <dbReference type="Proteomes" id="UP000515165"/>
    </source>
</evidence>
<reference evidence="7" key="1">
    <citation type="submission" date="2025-08" db="UniProtKB">
        <authorList>
            <consortium name="RefSeq"/>
        </authorList>
    </citation>
    <scope>IDENTIFICATION</scope>
    <source>
        <tissue evidence="7">Blood</tissue>
    </source>
</reference>
<dbReference type="Proteomes" id="UP000515165">
    <property type="component" value="Chromosome 7"/>
</dbReference>
<evidence type="ECO:0000256" key="1">
    <source>
        <dbReference type="ARBA" id="ARBA00005771"/>
    </source>
</evidence>
<dbReference type="Gene3D" id="3.40.50.300">
    <property type="entry name" value="P-loop containing nucleotide triphosphate hydrolases"/>
    <property type="match status" value="1"/>
</dbReference>
<sequence>MDINLYVYRNPKDVMTSHFHFSKSLVVLKDSDNMEDFMERFLDGKVVGRLWSDHIRHWYGHGHDFSILFVMYEEMKDMTSELRSAVLKLSSFFFFFEKELSEEDMDAVGEQATFQNMASDPQINYDYILKVVMKTQVNERIFLRKGTPADWKRHLTVEQNEKFDRIFQSKMKDFPLKFIWDLNED</sequence>
<gene>
    <name evidence="7" type="primary">LOC113927868</name>
</gene>
<dbReference type="RefSeq" id="XP_027459838.1">
    <property type="nucleotide sequence ID" value="XM_027604037.1"/>
</dbReference>
<dbReference type="InterPro" id="IPR000863">
    <property type="entry name" value="Sulfotransferase_dom"/>
</dbReference>
<dbReference type="PANTHER" id="PTHR11783">
    <property type="entry name" value="SULFOTRANSFERASE SULT"/>
    <property type="match status" value="1"/>
</dbReference>
<dbReference type="KEGG" id="zca:113927868"/>
<dbReference type="GO" id="GO:0008146">
    <property type="term" value="F:sulfotransferase activity"/>
    <property type="evidence" value="ECO:0007669"/>
    <property type="project" value="InterPro"/>
</dbReference>
<keyword evidence="6" id="KW-1185">Reference proteome</keyword>
<dbReference type="Pfam" id="PF00685">
    <property type="entry name" value="Sulfotransfer_1"/>
    <property type="match status" value="1"/>
</dbReference>
<evidence type="ECO:0000259" key="5">
    <source>
        <dbReference type="Pfam" id="PF00685"/>
    </source>
</evidence>